<gene>
    <name evidence="2" type="ORF">GUITHDRAFT_110743</name>
</gene>
<dbReference type="EnsemblProtists" id="EKX43328">
    <property type="protein sequence ID" value="EKX43328"/>
    <property type="gene ID" value="GUITHDRAFT_110743"/>
</dbReference>
<dbReference type="Gene3D" id="3.40.50.300">
    <property type="entry name" value="P-loop containing nucleotide triphosphate hydrolases"/>
    <property type="match status" value="1"/>
</dbReference>
<evidence type="ECO:0000313" key="2">
    <source>
        <dbReference type="EMBL" id="EKX43328.1"/>
    </source>
</evidence>
<dbReference type="Proteomes" id="UP000011087">
    <property type="component" value="Unassembled WGS sequence"/>
</dbReference>
<dbReference type="eggNOG" id="ENOG502SUX4">
    <property type="taxonomic scope" value="Eukaryota"/>
</dbReference>
<evidence type="ECO:0008006" key="5">
    <source>
        <dbReference type="Google" id="ProtNLM"/>
    </source>
</evidence>
<dbReference type="PaxDb" id="55529-EKX43328"/>
<sequence>MELYRTHIRDIICGRSTSAIPLAERSELIFLHIPKTGGETIERALDLHKNHLPAVDRAREYARPHVSFSVIRNPFDRMLSWFRFCLHGWRGQLPDPKKQCMLAHRLINAFPGKHNVSTVGRAFEAWLETTLGSPEWLHYWIFFPYAIFLGGPNLKVDFLLRFEHLSSDLLVLAAALQRNVTMLPHENSSSDWKRGMIEGMEVDQEIMTILRYHYSLIYTSTAKKLVEVWYQNDLTNFGYSF</sequence>
<dbReference type="RefSeq" id="XP_005830308.1">
    <property type="nucleotide sequence ID" value="XM_005830251.1"/>
</dbReference>
<dbReference type="OrthoDB" id="432792at2759"/>
<accession>L1J483</accession>
<evidence type="ECO:0000313" key="4">
    <source>
        <dbReference type="Proteomes" id="UP000011087"/>
    </source>
</evidence>
<dbReference type="GO" id="GO:0016020">
    <property type="term" value="C:membrane"/>
    <property type="evidence" value="ECO:0007669"/>
    <property type="project" value="InterPro"/>
</dbReference>
<dbReference type="EMBL" id="JH993011">
    <property type="protein sequence ID" value="EKX43328.1"/>
    <property type="molecule type" value="Genomic_DNA"/>
</dbReference>
<dbReference type="HOGENOM" id="CLU_1153561_0_0_1"/>
<evidence type="ECO:0000313" key="3">
    <source>
        <dbReference type="EnsemblProtists" id="EKX43328"/>
    </source>
</evidence>
<reference evidence="3" key="3">
    <citation type="submission" date="2016-03" db="UniProtKB">
        <authorList>
            <consortium name="EnsemblProtists"/>
        </authorList>
    </citation>
    <scope>IDENTIFICATION</scope>
</reference>
<proteinExistence type="predicted"/>
<comment type="subcellular location">
    <subcellularLocation>
        <location evidence="1">Plastid</location>
        <location evidence="1">Chloroplast</location>
    </subcellularLocation>
</comment>
<dbReference type="InterPro" id="IPR027417">
    <property type="entry name" value="P-loop_NTPase"/>
</dbReference>
<dbReference type="GO" id="GO:0009507">
    <property type="term" value="C:chloroplast"/>
    <property type="evidence" value="ECO:0007669"/>
    <property type="project" value="UniProtKB-SubCell"/>
</dbReference>
<dbReference type="KEGG" id="gtt:GUITHDRAFT_110743"/>
<reference evidence="4" key="2">
    <citation type="submission" date="2012-11" db="EMBL/GenBank/DDBJ databases">
        <authorList>
            <person name="Kuo A."/>
            <person name="Curtis B.A."/>
            <person name="Tanifuji G."/>
            <person name="Burki F."/>
            <person name="Gruber A."/>
            <person name="Irimia M."/>
            <person name="Maruyama S."/>
            <person name="Arias M.C."/>
            <person name="Ball S.G."/>
            <person name="Gile G.H."/>
            <person name="Hirakawa Y."/>
            <person name="Hopkins J.F."/>
            <person name="Rensing S.A."/>
            <person name="Schmutz J."/>
            <person name="Symeonidi A."/>
            <person name="Elias M."/>
            <person name="Eveleigh R.J."/>
            <person name="Herman E.K."/>
            <person name="Klute M.J."/>
            <person name="Nakayama T."/>
            <person name="Obornik M."/>
            <person name="Reyes-Prieto A."/>
            <person name="Armbrust E.V."/>
            <person name="Aves S.J."/>
            <person name="Beiko R.G."/>
            <person name="Coutinho P."/>
            <person name="Dacks J.B."/>
            <person name="Durnford D.G."/>
            <person name="Fast N.M."/>
            <person name="Green B.R."/>
            <person name="Grisdale C."/>
            <person name="Hempe F."/>
            <person name="Henrissat B."/>
            <person name="Hoppner M.P."/>
            <person name="Ishida K.-I."/>
            <person name="Kim E."/>
            <person name="Koreny L."/>
            <person name="Kroth P.G."/>
            <person name="Liu Y."/>
            <person name="Malik S.-B."/>
            <person name="Maier U.G."/>
            <person name="McRose D."/>
            <person name="Mock T."/>
            <person name="Neilson J.A."/>
            <person name="Onodera N.T."/>
            <person name="Poole A.M."/>
            <person name="Pritham E.J."/>
            <person name="Richards T.A."/>
            <person name="Rocap G."/>
            <person name="Roy S.W."/>
            <person name="Sarai C."/>
            <person name="Schaack S."/>
            <person name="Shirato S."/>
            <person name="Slamovits C.H."/>
            <person name="Spencer D.F."/>
            <person name="Suzuki S."/>
            <person name="Worden A.Z."/>
            <person name="Zauner S."/>
            <person name="Barry K."/>
            <person name="Bell C."/>
            <person name="Bharti A.K."/>
            <person name="Crow J.A."/>
            <person name="Grimwood J."/>
            <person name="Kramer R."/>
            <person name="Lindquist E."/>
            <person name="Lucas S."/>
            <person name="Salamov A."/>
            <person name="McFadden G.I."/>
            <person name="Lane C.E."/>
            <person name="Keeling P.J."/>
            <person name="Gray M.W."/>
            <person name="Grigoriev I.V."/>
            <person name="Archibald J.M."/>
        </authorList>
    </citation>
    <scope>NUCLEOTIDE SEQUENCE</scope>
    <source>
        <strain evidence="4">CCMP2712</strain>
    </source>
</reference>
<dbReference type="GO" id="GO:0008146">
    <property type="term" value="F:sulfotransferase activity"/>
    <property type="evidence" value="ECO:0007669"/>
    <property type="project" value="InterPro"/>
</dbReference>
<dbReference type="InterPro" id="IPR005331">
    <property type="entry name" value="Sulfotransferase"/>
</dbReference>
<dbReference type="AlphaFoldDB" id="L1J483"/>
<dbReference type="SUPFAM" id="SSF52540">
    <property type="entry name" value="P-loop containing nucleoside triphosphate hydrolases"/>
    <property type="match status" value="1"/>
</dbReference>
<name>L1J483_GUITC</name>
<organism evidence="2">
    <name type="scientific">Guillardia theta (strain CCMP2712)</name>
    <name type="common">Cryptophyte</name>
    <dbReference type="NCBI Taxonomy" id="905079"/>
    <lineage>
        <taxon>Eukaryota</taxon>
        <taxon>Cryptophyceae</taxon>
        <taxon>Pyrenomonadales</taxon>
        <taxon>Geminigeraceae</taxon>
        <taxon>Guillardia</taxon>
    </lineage>
</organism>
<protein>
    <recommendedName>
        <fullName evidence="5">Sulfotransferase domain-containing protein</fullName>
    </recommendedName>
</protein>
<keyword evidence="4" id="KW-1185">Reference proteome</keyword>
<evidence type="ECO:0000256" key="1">
    <source>
        <dbReference type="ARBA" id="ARBA00004229"/>
    </source>
</evidence>
<dbReference type="GeneID" id="17299984"/>
<reference evidence="2 4" key="1">
    <citation type="journal article" date="2012" name="Nature">
        <title>Algal genomes reveal evolutionary mosaicism and the fate of nucleomorphs.</title>
        <authorList>
            <consortium name="DOE Joint Genome Institute"/>
            <person name="Curtis B.A."/>
            <person name="Tanifuji G."/>
            <person name="Burki F."/>
            <person name="Gruber A."/>
            <person name="Irimia M."/>
            <person name="Maruyama S."/>
            <person name="Arias M.C."/>
            <person name="Ball S.G."/>
            <person name="Gile G.H."/>
            <person name="Hirakawa Y."/>
            <person name="Hopkins J.F."/>
            <person name="Kuo A."/>
            <person name="Rensing S.A."/>
            <person name="Schmutz J."/>
            <person name="Symeonidi A."/>
            <person name="Elias M."/>
            <person name="Eveleigh R.J."/>
            <person name="Herman E.K."/>
            <person name="Klute M.J."/>
            <person name="Nakayama T."/>
            <person name="Obornik M."/>
            <person name="Reyes-Prieto A."/>
            <person name="Armbrust E.V."/>
            <person name="Aves S.J."/>
            <person name="Beiko R.G."/>
            <person name="Coutinho P."/>
            <person name="Dacks J.B."/>
            <person name="Durnford D.G."/>
            <person name="Fast N.M."/>
            <person name="Green B.R."/>
            <person name="Grisdale C.J."/>
            <person name="Hempel F."/>
            <person name="Henrissat B."/>
            <person name="Hoppner M.P."/>
            <person name="Ishida K."/>
            <person name="Kim E."/>
            <person name="Koreny L."/>
            <person name="Kroth P.G."/>
            <person name="Liu Y."/>
            <person name="Malik S.B."/>
            <person name="Maier U.G."/>
            <person name="McRose D."/>
            <person name="Mock T."/>
            <person name="Neilson J.A."/>
            <person name="Onodera N.T."/>
            <person name="Poole A.M."/>
            <person name="Pritham E.J."/>
            <person name="Richards T.A."/>
            <person name="Rocap G."/>
            <person name="Roy S.W."/>
            <person name="Sarai C."/>
            <person name="Schaack S."/>
            <person name="Shirato S."/>
            <person name="Slamovits C.H."/>
            <person name="Spencer D.F."/>
            <person name="Suzuki S."/>
            <person name="Worden A.Z."/>
            <person name="Zauner S."/>
            <person name="Barry K."/>
            <person name="Bell C."/>
            <person name="Bharti A.K."/>
            <person name="Crow J.A."/>
            <person name="Grimwood J."/>
            <person name="Kramer R."/>
            <person name="Lindquist E."/>
            <person name="Lucas S."/>
            <person name="Salamov A."/>
            <person name="McFadden G.I."/>
            <person name="Lane C.E."/>
            <person name="Keeling P.J."/>
            <person name="Gray M.W."/>
            <person name="Grigoriev I.V."/>
            <person name="Archibald J.M."/>
        </authorList>
    </citation>
    <scope>NUCLEOTIDE SEQUENCE</scope>
    <source>
        <strain evidence="2 4">CCMP2712</strain>
    </source>
</reference>
<dbReference type="Pfam" id="PF03567">
    <property type="entry name" value="Sulfotransfer_2"/>
    <property type="match status" value="1"/>
</dbReference>